<proteinExistence type="predicted"/>
<feature type="domain" description="ChlI/MoxR AAA lid" evidence="4">
    <location>
        <begin position="355"/>
        <end position="413"/>
    </location>
</feature>
<evidence type="ECO:0000256" key="1">
    <source>
        <dbReference type="ARBA" id="ARBA00012825"/>
    </source>
</evidence>
<name>A0AAD5TFQ7_9FUNG</name>
<dbReference type="PANTHER" id="PTHR11603">
    <property type="entry name" value="AAA FAMILY ATPASE"/>
    <property type="match status" value="1"/>
</dbReference>
<evidence type="ECO:0000256" key="2">
    <source>
        <dbReference type="ARBA" id="ARBA00023444"/>
    </source>
</evidence>
<dbReference type="SUPFAM" id="SSF52540">
    <property type="entry name" value="P-loop containing nucleoside triphosphate hydrolases"/>
    <property type="match status" value="1"/>
</dbReference>
<dbReference type="InterPro" id="IPR052041">
    <property type="entry name" value="Nucleic_acid_metab_PIN/TRAM"/>
</dbReference>
<dbReference type="GO" id="GO:0016851">
    <property type="term" value="F:magnesium chelatase activity"/>
    <property type="evidence" value="ECO:0007669"/>
    <property type="project" value="UniProtKB-EC"/>
</dbReference>
<dbReference type="InterPro" id="IPR027417">
    <property type="entry name" value="P-loop_NTPase"/>
</dbReference>
<evidence type="ECO:0000313" key="6">
    <source>
        <dbReference type="Proteomes" id="UP001212152"/>
    </source>
</evidence>
<comment type="pathway">
    <text evidence="2">Porphyrin-containing compound metabolism.</text>
</comment>
<dbReference type="InterPro" id="IPR041628">
    <property type="entry name" value="ChlI/MoxR_AAA_lid"/>
</dbReference>
<organism evidence="5 6">
    <name type="scientific">Geranomyces variabilis</name>
    <dbReference type="NCBI Taxonomy" id="109894"/>
    <lineage>
        <taxon>Eukaryota</taxon>
        <taxon>Fungi</taxon>
        <taxon>Fungi incertae sedis</taxon>
        <taxon>Chytridiomycota</taxon>
        <taxon>Chytridiomycota incertae sedis</taxon>
        <taxon>Chytridiomycetes</taxon>
        <taxon>Spizellomycetales</taxon>
        <taxon>Powellomycetaceae</taxon>
        <taxon>Geranomyces</taxon>
    </lineage>
</organism>
<dbReference type="Pfam" id="PF17863">
    <property type="entry name" value="AAA_lid_2"/>
    <property type="match status" value="1"/>
</dbReference>
<evidence type="ECO:0000313" key="5">
    <source>
        <dbReference type="EMBL" id="KAJ3172344.1"/>
    </source>
</evidence>
<dbReference type="EC" id="6.6.1.1" evidence="1"/>
<dbReference type="Proteomes" id="UP001212152">
    <property type="component" value="Unassembled WGS sequence"/>
</dbReference>
<evidence type="ECO:0000256" key="3">
    <source>
        <dbReference type="SAM" id="MobiDB-lite"/>
    </source>
</evidence>
<dbReference type="Gene3D" id="1.10.8.80">
    <property type="entry name" value="Magnesium chelatase subunit I, C-Terminal domain"/>
    <property type="match status" value="1"/>
</dbReference>
<sequence length="444" mass="47957">MATWQPAPPPRSLHDILAVIQPHLYNVATSKSASGTATPRSFSQSGSTNSTSAQATDELLISILIALVAGQRAILVLIKPELSRELRRTLAQLLSYIFNFTVTHVQVDRPDRPITHSEFLSSLLHRVRGTDHGSVGTPVSGSNASRRRGNLSHEQSEDDPMKYSLSSSHIRQTSVRSDSISDSGDSPGVSAFALAYRSQRKHNHTRVAATTGSRPVLFTNDTPPESNYSLMAKQLPNIVIVEGMDFASGVVHAALMDVIERGQVTDRGSVYPCPAPFLVIGLVSAANGKPTMPPQLLDRFFLCHTLSAFPQRCVVTYPAQIPLVPYEDVAQMAAVLDKVHLDPDVFYYSRNLITALRNHPAVSTGVSPKAGTDLVQAARILALMSGTWAVTPDHVSMVIDKVVGHRLTAIQFSTSAAPEPHSRFRGISGVDIILDVVGSMPVPV</sequence>
<dbReference type="AlphaFoldDB" id="A0AAD5TFQ7"/>
<evidence type="ECO:0000259" key="4">
    <source>
        <dbReference type="Pfam" id="PF17863"/>
    </source>
</evidence>
<feature type="region of interest" description="Disordered" evidence="3">
    <location>
        <begin position="130"/>
        <end position="168"/>
    </location>
</feature>
<protein>
    <recommendedName>
        <fullName evidence="1">magnesium chelatase</fullName>
        <ecNumber evidence="1">6.6.1.1</ecNumber>
    </recommendedName>
</protein>
<gene>
    <name evidence="5" type="ORF">HDU87_007940</name>
</gene>
<accession>A0AAD5TFQ7</accession>
<comment type="caution">
    <text evidence="5">The sequence shown here is derived from an EMBL/GenBank/DDBJ whole genome shotgun (WGS) entry which is preliminary data.</text>
</comment>
<dbReference type="PANTHER" id="PTHR11603:SF132">
    <property type="entry name" value="C2H2-TYPE DOMAIN-CONTAINING PROTEIN"/>
    <property type="match status" value="1"/>
</dbReference>
<dbReference type="EMBL" id="JADGJQ010000079">
    <property type="protein sequence ID" value="KAJ3172344.1"/>
    <property type="molecule type" value="Genomic_DNA"/>
</dbReference>
<reference evidence="5" key="1">
    <citation type="submission" date="2020-05" db="EMBL/GenBank/DDBJ databases">
        <title>Phylogenomic resolution of chytrid fungi.</title>
        <authorList>
            <person name="Stajich J.E."/>
            <person name="Amses K."/>
            <person name="Simmons R."/>
            <person name="Seto K."/>
            <person name="Myers J."/>
            <person name="Bonds A."/>
            <person name="Quandt C.A."/>
            <person name="Barry K."/>
            <person name="Liu P."/>
            <person name="Grigoriev I."/>
            <person name="Longcore J.E."/>
            <person name="James T.Y."/>
        </authorList>
    </citation>
    <scope>NUCLEOTIDE SEQUENCE</scope>
    <source>
        <strain evidence="5">JEL0379</strain>
    </source>
</reference>
<dbReference type="Gene3D" id="3.40.50.300">
    <property type="entry name" value="P-loop containing nucleotide triphosphate hydrolases"/>
    <property type="match status" value="1"/>
</dbReference>
<keyword evidence="6" id="KW-1185">Reference proteome</keyword>